<dbReference type="RefSeq" id="WP_257594261.1">
    <property type="nucleotide sequence ID" value="NZ_JANKHH010000001.1"/>
</dbReference>
<dbReference type="PROSITE" id="PS51257">
    <property type="entry name" value="PROKAR_LIPOPROTEIN"/>
    <property type="match status" value="1"/>
</dbReference>
<name>A0ABT1XLF6_9SPHN</name>
<gene>
    <name evidence="3" type="ORF">NSO95_00935</name>
</gene>
<evidence type="ECO:0000313" key="4">
    <source>
        <dbReference type="Proteomes" id="UP001206067"/>
    </source>
</evidence>
<evidence type="ECO:0000256" key="1">
    <source>
        <dbReference type="SAM" id="MobiDB-lite"/>
    </source>
</evidence>
<feature type="signal peptide" evidence="2">
    <location>
        <begin position="1"/>
        <end position="21"/>
    </location>
</feature>
<reference evidence="3 4" key="1">
    <citation type="submission" date="2022-08" db="EMBL/GenBank/DDBJ databases">
        <title>Polyphasic taxonomy analysis of Qipengyuania sp.RS5-5.</title>
        <authorList>
            <person name="Xamxidin M."/>
            <person name="Wu M."/>
        </authorList>
    </citation>
    <scope>NUCLEOTIDE SEQUENCE [LARGE SCALE GENOMIC DNA]</scope>
    <source>
        <strain evidence="3 4">RS5-5</strain>
    </source>
</reference>
<comment type="caution">
    <text evidence="3">The sequence shown here is derived from an EMBL/GenBank/DDBJ whole genome shotgun (WGS) entry which is preliminary data.</text>
</comment>
<organism evidence="3 4">
    <name type="scientific">Parerythrobacter lacustris</name>
    <dbReference type="NCBI Taxonomy" id="2969984"/>
    <lineage>
        <taxon>Bacteria</taxon>
        <taxon>Pseudomonadati</taxon>
        <taxon>Pseudomonadota</taxon>
        <taxon>Alphaproteobacteria</taxon>
        <taxon>Sphingomonadales</taxon>
        <taxon>Erythrobacteraceae</taxon>
        <taxon>Parerythrobacter</taxon>
    </lineage>
</organism>
<keyword evidence="2" id="KW-0732">Signal</keyword>
<feature type="chain" id="PRO_5045091861" evidence="2">
    <location>
        <begin position="22"/>
        <end position="100"/>
    </location>
</feature>
<dbReference type="EMBL" id="JANKHH010000001">
    <property type="protein sequence ID" value="MCR2832496.1"/>
    <property type="molecule type" value="Genomic_DNA"/>
</dbReference>
<evidence type="ECO:0000256" key="2">
    <source>
        <dbReference type="SAM" id="SignalP"/>
    </source>
</evidence>
<feature type="region of interest" description="Disordered" evidence="1">
    <location>
        <begin position="21"/>
        <end position="84"/>
    </location>
</feature>
<feature type="compositionally biased region" description="Acidic residues" evidence="1">
    <location>
        <begin position="28"/>
        <end position="52"/>
    </location>
</feature>
<evidence type="ECO:0000313" key="3">
    <source>
        <dbReference type="EMBL" id="MCR2832496.1"/>
    </source>
</evidence>
<proteinExistence type="predicted"/>
<accession>A0ABT1XLF6</accession>
<dbReference type="Proteomes" id="UP001206067">
    <property type="component" value="Unassembled WGS sequence"/>
</dbReference>
<keyword evidence="4" id="KW-1185">Reference proteome</keyword>
<sequence length="100" mass="10391">MRKIALAASFAAAALALTACGDSRDASEDAEAETVEEPAAEAMEEVIEEPVLDTDMSPREEAPAGPPVEQRTLDQAADDAEAAVADFEAIANEAEASNQE</sequence>
<protein>
    <submittedName>
        <fullName evidence="3">Uncharacterized protein</fullName>
    </submittedName>
</protein>